<dbReference type="Gene3D" id="3.30.530.20">
    <property type="match status" value="1"/>
</dbReference>
<dbReference type="CDD" id="cd08897">
    <property type="entry name" value="SRPBCC_CalC_Aha1-like_4"/>
    <property type="match status" value="1"/>
</dbReference>
<evidence type="ECO:0000313" key="4">
    <source>
        <dbReference type="Proteomes" id="UP000310477"/>
    </source>
</evidence>
<dbReference type="InterPro" id="IPR023393">
    <property type="entry name" value="START-like_dom_sf"/>
</dbReference>
<dbReference type="Proteomes" id="UP000310477">
    <property type="component" value="Unassembled WGS sequence"/>
</dbReference>
<reference evidence="3 4" key="1">
    <citation type="submission" date="2019-04" db="EMBL/GenBank/DDBJ databases">
        <title>Pedobacter sp. AR-2-6 sp. nov., isolated from Arctic soil.</title>
        <authorList>
            <person name="Dahal R.H."/>
            <person name="Kim D.-U."/>
        </authorList>
    </citation>
    <scope>NUCLEOTIDE SEQUENCE [LARGE SCALE GENOMIC DNA]</scope>
    <source>
        <strain evidence="3 4">AR-2-6</strain>
    </source>
</reference>
<dbReference type="Pfam" id="PF08327">
    <property type="entry name" value="AHSA1"/>
    <property type="match status" value="1"/>
</dbReference>
<sequence length="137" mass="15650">MENNAITIEVSINAPITKVWKYWTEPEHIKNWAFAADTWHAPQAANDLRVSGKFSTTMAAKDGSVSFDFWGIYTDVIENKLIAYEMGDGRKAKISFSEQEGKTHIVETFDPENENPLEMQRDGWQAILNNFKAHAER</sequence>
<dbReference type="InterPro" id="IPR013538">
    <property type="entry name" value="ASHA1/2-like_C"/>
</dbReference>
<accession>A0A4U1C737</accession>
<dbReference type="AlphaFoldDB" id="A0A4U1C737"/>
<dbReference type="EMBL" id="SWBO01000004">
    <property type="protein sequence ID" value="TKC01261.1"/>
    <property type="molecule type" value="Genomic_DNA"/>
</dbReference>
<evidence type="ECO:0000256" key="1">
    <source>
        <dbReference type="ARBA" id="ARBA00006817"/>
    </source>
</evidence>
<protein>
    <submittedName>
        <fullName evidence="3">Polyketide cyclase</fullName>
    </submittedName>
</protein>
<dbReference type="RefSeq" id="WP_136876477.1">
    <property type="nucleotide sequence ID" value="NZ_SWBO01000004.1"/>
</dbReference>
<proteinExistence type="inferred from homology"/>
<gene>
    <name evidence="3" type="ORF">FA045_08440</name>
</gene>
<dbReference type="OrthoDB" id="384974at2"/>
<name>A0A4U1C737_9SPHI</name>
<keyword evidence="4" id="KW-1185">Reference proteome</keyword>
<comment type="caution">
    <text evidence="3">The sequence shown here is derived from an EMBL/GenBank/DDBJ whole genome shotgun (WGS) entry which is preliminary data.</text>
</comment>
<organism evidence="3 4">
    <name type="scientific">Pedobacter cryotolerans</name>
    <dbReference type="NCBI Taxonomy" id="2571270"/>
    <lineage>
        <taxon>Bacteria</taxon>
        <taxon>Pseudomonadati</taxon>
        <taxon>Bacteroidota</taxon>
        <taxon>Sphingobacteriia</taxon>
        <taxon>Sphingobacteriales</taxon>
        <taxon>Sphingobacteriaceae</taxon>
        <taxon>Pedobacter</taxon>
    </lineage>
</organism>
<evidence type="ECO:0000313" key="3">
    <source>
        <dbReference type="EMBL" id="TKC01261.1"/>
    </source>
</evidence>
<dbReference type="SUPFAM" id="SSF55961">
    <property type="entry name" value="Bet v1-like"/>
    <property type="match status" value="1"/>
</dbReference>
<feature type="domain" description="Activator of Hsp90 ATPase homologue 1/2-like C-terminal" evidence="2">
    <location>
        <begin position="13"/>
        <end position="135"/>
    </location>
</feature>
<evidence type="ECO:0000259" key="2">
    <source>
        <dbReference type="Pfam" id="PF08327"/>
    </source>
</evidence>
<comment type="similarity">
    <text evidence="1">Belongs to the AHA1 family.</text>
</comment>